<evidence type="ECO:0000259" key="2">
    <source>
        <dbReference type="Pfam" id="PF12146"/>
    </source>
</evidence>
<dbReference type="EMBL" id="FMIO01000517">
    <property type="protein sequence ID" value="SCL96967.1"/>
    <property type="molecule type" value="Genomic_DNA"/>
</dbReference>
<evidence type="ECO:0000313" key="4">
    <source>
        <dbReference type="Proteomes" id="UP000195879"/>
    </source>
</evidence>
<proteinExistence type="predicted"/>
<feature type="domain" description="Serine aminopeptidase S33" evidence="2">
    <location>
        <begin position="92"/>
        <end position="185"/>
    </location>
</feature>
<reference evidence="3 4" key="1">
    <citation type="submission" date="2016-08" db="EMBL/GenBank/DDBJ databases">
        <authorList>
            <consortium name="Pathogen Informatics"/>
        </authorList>
    </citation>
    <scope>NUCLEOTIDE SEQUENCE [LARGE SCALE GENOMIC DNA]</scope>
    <source>
        <strain evidence="3 4">DK</strain>
    </source>
</reference>
<dbReference type="InterPro" id="IPR051044">
    <property type="entry name" value="MAG_DAG_Lipase"/>
</dbReference>
<feature type="domain" description="Serine aminopeptidase S33" evidence="2">
    <location>
        <begin position="254"/>
        <end position="397"/>
    </location>
</feature>
<keyword evidence="1" id="KW-0472">Membrane</keyword>
<dbReference type="NCBIfam" id="TIGR01607">
    <property type="entry name" value="PST-A"/>
    <property type="match status" value="1"/>
</dbReference>
<dbReference type="Proteomes" id="UP000195879">
    <property type="component" value="Unassembled WGS sequence"/>
</dbReference>
<dbReference type="Pfam" id="PF12146">
    <property type="entry name" value="Hydrolase_4"/>
    <property type="match status" value="2"/>
</dbReference>
<dbReference type="InterPro" id="IPR006494">
    <property type="entry name" value="PST_A"/>
</dbReference>
<sequence length="420" mass="48007">MMEEIESNDDELRNTKSNLDGDPKIGWFCNKNGLLIKTYGWLVKNAIGIILLIHGFKAHARLIFMRINLKMPDSNEGLVVDTNNYYIYKDSWIEKFNQNGYSVYALDLQGHGESQSFENIRGNFNCFDDLVDDVMQYMNQIQDEISNDNQMNDEPHNIVTTKKKKLPMYVVGYSMGATIALRILQLLGEEKEDNINAGDENNYKKCKSILDNSTDVNELGNDMHDMNNYNDYGSDNSCASGNHEGRYNYLDKLNIKGCVSISGMMRMKTPLNTGNKTYKYLYLPIINFLSRVAPHILIPPITGYKKSEYVINVCKHDKFINDNGTKFKCFAELIKAMLTLDSNINYIPKDIPILFVHSKDDSICHYKGSVSFYNKVNASGNELYPVDGMNHSTLTEPGNEEILKKVIDWISNLRTNDEDE</sequence>
<dbReference type="PANTHER" id="PTHR11614">
    <property type="entry name" value="PHOSPHOLIPASE-RELATED"/>
    <property type="match status" value="1"/>
</dbReference>
<keyword evidence="1" id="KW-1133">Transmembrane helix</keyword>
<dbReference type="Gene3D" id="3.40.50.1820">
    <property type="entry name" value="alpha/beta hydrolase"/>
    <property type="match status" value="1"/>
</dbReference>
<evidence type="ECO:0000313" key="3">
    <source>
        <dbReference type="EMBL" id="SCL96967.1"/>
    </source>
</evidence>
<evidence type="ECO:0000256" key="1">
    <source>
        <dbReference type="SAM" id="Phobius"/>
    </source>
</evidence>
<feature type="transmembrane region" description="Helical" evidence="1">
    <location>
        <begin position="38"/>
        <end position="56"/>
    </location>
</feature>
<protein>
    <submittedName>
        <fullName evidence="3">Lysophospholipase, putative</fullName>
    </submittedName>
</protein>
<dbReference type="AlphaFoldDB" id="A0A1D3LAV8"/>
<accession>A0A1D3LAV8</accession>
<organism evidence="3 4">
    <name type="scientific">Plasmodium chabaudi adami</name>
    <dbReference type="NCBI Taxonomy" id="5826"/>
    <lineage>
        <taxon>Eukaryota</taxon>
        <taxon>Sar</taxon>
        <taxon>Alveolata</taxon>
        <taxon>Apicomplexa</taxon>
        <taxon>Aconoidasida</taxon>
        <taxon>Haemosporida</taxon>
        <taxon>Plasmodiidae</taxon>
        <taxon>Plasmodium</taxon>
        <taxon>Plasmodium (Vinckeia)</taxon>
    </lineage>
</organism>
<dbReference type="SUPFAM" id="SSF53474">
    <property type="entry name" value="alpha/beta-Hydrolases"/>
    <property type="match status" value="1"/>
</dbReference>
<dbReference type="InterPro" id="IPR022742">
    <property type="entry name" value="Hydrolase_4"/>
</dbReference>
<name>A0A1D3LAV8_PLACE</name>
<gene>
    <name evidence="3" type="ORF">PCHDK_000552100</name>
</gene>
<dbReference type="InterPro" id="IPR029058">
    <property type="entry name" value="AB_hydrolase_fold"/>
</dbReference>
<keyword evidence="1" id="KW-0812">Transmembrane</keyword>